<dbReference type="Proteomes" id="UP000656881">
    <property type="component" value="Unassembled WGS sequence"/>
</dbReference>
<evidence type="ECO:0000256" key="2">
    <source>
        <dbReference type="ARBA" id="ARBA00022737"/>
    </source>
</evidence>
<feature type="repeat" description="WD" evidence="3">
    <location>
        <begin position="652"/>
        <end position="693"/>
    </location>
</feature>
<dbReference type="Gene3D" id="1.10.260.40">
    <property type="entry name" value="lambda repressor-like DNA-binding domains"/>
    <property type="match status" value="1"/>
</dbReference>
<dbReference type="InterPro" id="IPR049052">
    <property type="entry name" value="nSTAND1"/>
</dbReference>
<feature type="repeat" description="WD" evidence="3">
    <location>
        <begin position="1029"/>
        <end position="1070"/>
    </location>
</feature>
<evidence type="ECO:0000256" key="4">
    <source>
        <dbReference type="SAM" id="MobiDB-lite"/>
    </source>
</evidence>
<name>A0ABQ2M4Y5_9ACTN</name>
<sequence length="1281" mass="137702">MRELGSRGTPAARGGGFGGGRLGRPESPVDPEDGPVERFAWELRQLRERAGGPSYRVLAKRAHYAASTLADAAKGHRLPTLDVALAYARACGAPPQEWETRWRATEAALRDADREREERQGRGPYPGLAAFGVEDAPWFFGRSGLIKQLVEQVACAPLVAVSGVSGSGKSSLLRAGLLPALEPHWHPIFLTPGDHPLESLAAAIAALANSTISVDGGSGPDREPATLAGRLVRRLAEDATALELALATWLASRPGEEQVVLVIDQFEEVFTLCEREAERDALLSAVAQLVCARPARIRVVLGIRADFYAHCFAHPGLVAALRTGVQLPVGLPTSAELREILVEPAARRGVSIDADLLEAVLADAADQPGALPLVAHVMREIWRCRKGGTLRLADYRACGGVSGAVALTAERVHSQASSVQQVAIRALFLRLTAIGDGTEDTRRRVTLDELDGLELGVLLQDLVAARLIVTGDCTVEVAHEAVIRAWPRLRRWLSDDRDALRVHHRLTAAARNWHELGRDVEALYRGVQFTVAREWADAHPKALNNQEADFLRASAAAAHQRTRRTRQLMAALSVLLAMALIATAIAVKKTTAADTQRRLATSRELAARADQLSEQRPEAAMILALKGYRQAPTIEARGSLLSAHARYNANQLTGHTQPVESSDFAPDGRTLATASFDHTVKLWDARSHRLLATLTGHTDVVNTVAYSPDGRTLATASNDRSVKLWDARSHRLLATLTGHTNMAEAVAFSPDGRTLASAGSDRTVRLWDARTYQERAVLTGHTDAVLRLAFSPDGHMLATADSGRTTRLWDTSTHKSLAVLAGRTGAVTTVAFSPDGRTLATAGNDDSVKLWDVRSRRLLATLKGHTRKVQEVTFSPNGHTLASASIDGTVRIWRPQTGKALATLTVKQPVYAVAFSPDGRTLATSGQDSTARLWNVASHRPVATLSGRTGAIASPASFTDLPAVLTVDYDNQMARWSTTTPRSHPAPIRPPEPVTGSVASSDGQMLAAAGEDRAIRVWNLTTGRHTTTLAGATDTVRQLAITPDGSTLAASSNDGTIRVWDVATRRTTTVLRDARTVVALSISPDGRTLASVSTDGTTRLWTVRPGETGTPLPGPKDANMALAFSPDGRTLAVGNTDNSVRLWDVTTHRTTATLATNAGFVRAVAFSPRGSTLATTNTDGTVRLWDTRATRLQATLTGPTMQGIPTVRFSPDGRTLATFGPHDAARVWTTDANQKSSNANYVGRVWRTDVDYVATRVCRLSAEHDWARLIPDQPVEDLCPS</sequence>
<dbReference type="CDD" id="cd00093">
    <property type="entry name" value="HTH_XRE"/>
    <property type="match status" value="1"/>
</dbReference>
<keyword evidence="2" id="KW-0677">Repeat</keyword>
<dbReference type="InterPro" id="IPR027417">
    <property type="entry name" value="P-loop_NTPase"/>
</dbReference>
<feature type="compositionally biased region" description="Gly residues" evidence="4">
    <location>
        <begin position="13"/>
        <end position="22"/>
    </location>
</feature>
<dbReference type="SMART" id="SM00320">
    <property type="entry name" value="WD40"/>
    <property type="match status" value="14"/>
</dbReference>
<dbReference type="InterPro" id="IPR001680">
    <property type="entry name" value="WD40_rpt"/>
</dbReference>
<gene>
    <name evidence="6" type="ORF">GCM10012286_35810</name>
</gene>
<evidence type="ECO:0000313" key="7">
    <source>
        <dbReference type="Proteomes" id="UP000656881"/>
    </source>
</evidence>
<dbReference type="InterPro" id="IPR001387">
    <property type="entry name" value="Cro/C1-type_HTH"/>
</dbReference>
<dbReference type="PANTHER" id="PTHR44129">
    <property type="entry name" value="WD REPEAT-CONTAINING PROTEIN POP1"/>
    <property type="match status" value="1"/>
</dbReference>
<dbReference type="SUPFAM" id="SSF47413">
    <property type="entry name" value="lambda repressor-like DNA-binding domains"/>
    <property type="match status" value="1"/>
</dbReference>
<dbReference type="InterPro" id="IPR019775">
    <property type="entry name" value="WD40_repeat_CS"/>
</dbReference>
<dbReference type="EMBL" id="BMNG01000007">
    <property type="protein sequence ID" value="GGO45978.1"/>
    <property type="molecule type" value="Genomic_DNA"/>
</dbReference>
<evidence type="ECO:0000256" key="1">
    <source>
        <dbReference type="ARBA" id="ARBA00022574"/>
    </source>
</evidence>
<feature type="repeat" description="WD" evidence="3">
    <location>
        <begin position="1070"/>
        <end position="1111"/>
    </location>
</feature>
<feature type="domain" description="HTH cro/C1-type" evidence="5">
    <location>
        <begin position="43"/>
        <end position="98"/>
    </location>
</feature>
<evidence type="ECO:0000256" key="3">
    <source>
        <dbReference type="PROSITE-ProRule" id="PRU00221"/>
    </source>
</evidence>
<protein>
    <recommendedName>
        <fullName evidence="5">HTH cro/C1-type domain-containing protein</fullName>
    </recommendedName>
</protein>
<dbReference type="SMART" id="SM00530">
    <property type="entry name" value="HTH_XRE"/>
    <property type="match status" value="1"/>
</dbReference>
<reference evidence="7" key="1">
    <citation type="journal article" date="2019" name="Int. J. Syst. Evol. Microbiol.">
        <title>The Global Catalogue of Microorganisms (GCM) 10K type strain sequencing project: providing services to taxonomists for standard genome sequencing and annotation.</title>
        <authorList>
            <consortium name="The Broad Institute Genomics Platform"/>
            <consortium name="The Broad Institute Genome Sequencing Center for Infectious Disease"/>
            <person name="Wu L."/>
            <person name="Ma J."/>
        </authorList>
    </citation>
    <scope>NUCLEOTIDE SEQUENCE [LARGE SCALE GENOMIC DNA]</scope>
    <source>
        <strain evidence="7">CGMCC 4.7349</strain>
    </source>
</reference>
<dbReference type="InterPro" id="IPR020472">
    <property type="entry name" value="WD40_PAC1"/>
</dbReference>
<dbReference type="Pfam" id="PF00400">
    <property type="entry name" value="WD40"/>
    <property type="match status" value="12"/>
</dbReference>
<keyword evidence="1 3" id="KW-0853">WD repeat</keyword>
<dbReference type="PROSITE" id="PS50082">
    <property type="entry name" value="WD_REPEATS_2"/>
    <property type="match status" value="12"/>
</dbReference>
<feature type="region of interest" description="Disordered" evidence="4">
    <location>
        <begin position="977"/>
        <end position="999"/>
    </location>
</feature>
<dbReference type="SUPFAM" id="SSF52540">
    <property type="entry name" value="P-loop containing nucleoside triphosphate hydrolases"/>
    <property type="match status" value="1"/>
</dbReference>
<comment type="caution">
    <text evidence="6">The sequence shown here is derived from an EMBL/GenBank/DDBJ whole genome shotgun (WGS) entry which is preliminary data.</text>
</comment>
<feature type="repeat" description="WD" evidence="3">
    <location>
        <begin position="820"/>
        <end position="861"/>
    </location>
</feature>
<feature type="repeat" description="WD" evidence="3">
    <location>
        <begin position="910"/>
        <end position="944"/>
    </location>
</feature>
<dbReference type="PROSITE" id="PS50294">
    <property type="entry name" value="WD_REPEATS_REGION"/>
    <property type="match status" value="11"/>
</dbReference>
<feature type="repeat" description="WD" evidence="3">
    <location>
        <begin position="694"/>
        <end position="735"/>
    </location>
</feature>
<feature type="region of interest" description="Disordered" evidence="4">
    <location>
        <begin position="1"/>
        <end position="36"/>
    </location>
</feature>
<feature type="repeat" description="WD" evidence="3">
    <location>
        <begin position="862"/>
        <end position="903"/>
    </location>
</feature>
<dbReference type="InterPro" id="IPR036322">
    <property type="entry name" value="WD40_repeat_dom_sf"/>
</dbReference>
<organism evidence="6 7">
    <name type="scientific">Streptomyces lasiicapitis</name>
    <dbReference type="NCBI Taxonomy" id="1923961"/>
    <lineage>
        <taxon>Bacteria</taxon>
        <taxon>Bacillati</taxon>
        <taxon>Actinomycetota</taxon>
        <taxon>Actinomycetes</taxon>
        <taxon>Kitasatosporales</taxon>
        <taxon>Streptomycetaceae</taxon>
        <taxon>Streptomyces</taxon>
    </lineage>
</organism>
<dbReference type="InterPro" id="IPR050349">
    <property type="entry name" value="WD_LIS1/nudF_dynein_reg"/>
</dbReference>
<feature type="repeat" description="WD" evidence="3">
    <location>
        <begin position="1154"/>
        <end position="1195"/>
    </location>
</feature>
<dbReference type="PROSITE" id="PS50943">
    <property type="entry name" value="HTH_CROC1"/>
    <property type="match status" value="1"/>
</dbReference>
<dbReference type="Pfam" id="PF13560">
    <property type="entry name" value="HTH_31"/>
    <property type="match status" value="1"/>
</dbReference>
<dbReference type="Gene3D" id="2.130.10.10">
    <property type="entry name" value="YVTN repeat-like/Quinoprotein amine dehydrogenase"/>
    <property type="match status" value="5"/>
</dbReference>
<feature type="repeat" description="WD" evidence="3">
    <location>
        <begin position="736"/>
        <end position="777"/>
    </location>
</feature>
<dbReference type="RefSeq" id="WP_189174699.1">
    <property type="nucleotide sequence ID" value="NZ_BMNG01000007.1"/>
</dbReference>
<feature type="repeat" description="WD" evidence="3">
    <location>
        <begin position="1000"/>
        <end position="1028"/>
    </location>
</feature>
<dbReference type="PRINTS" id="PR00320">
    <property type="entry name" value="GPROTEINBRPT"/>
</dbReference>
<dbReference type="PROSITE" id="PS00678">
    <property type="entry name" value="WD_REPEATS_1"/>
    <property type="match status" value="8"/>
</dbReference>
<dbReference type="Pfam" id="PF20703">
    <property type="entry name" value="nSTAND1"/>
    <property type="match status" value="1"/>
</dbReference>
<dbReference type="CDD" id="cd00200">
    <property type="entry name" value="WD40"/>
    <property type="match status" value="2"/>
</dbReference>
<dbReference type="SUPFAM" id="SSF50978">
    <property type="entry name" value="WD40 repeat-like"/>
    <property type="match status" value="2"/>
</dbReference>
<dbReference type="InterPro" id="IPR010982">
    <property type="entry name" value="Lambda_DNA-bd_dom_sf"/>
</dbReference>
<evidence type="ECO:0000313" key="6">
    <source>
        <dbReference type="EMBL" id="GGO45978.1"/>
    </source>
</evidence>
<proteinExistence type="predicted"/>
<feature type="repeat" description="WD" evidence="3">
    <location>
        <begin position="1112"/>
        <end position="1153"/>
    </location>
</feature>
<feature type="repeat" description="WD" evidence="3">
    <location>
        <begin position="778"/>
        <end position="819"/>
    </location>
</feature>
<evidence type="ECO:0000259" key="5">
    <source>
        <dbReference type="PROSITE" id="PS50943"/>
    </source>
</evidence>
<accession>A0ABQ2M4Y5</accession>
<keyword evidence="7" id="KW-1185">Reference proteome</keyword>
<dbReference type="InterPro" id="IPR015943">
    <property type="entry name" value="WD40/YVTN_repeat-like_dom_sf"/>
</dbReference>